<keyword evidence="3" id="KW-1185">Reference proteome</keyword>
<organism evidence="2 3">
    <name type="scientific">Salinarimonas soli</name>
    <dbReference type="NCBI Taxonomy" id="1638099"/>
    <lineage>
        <taxon>Bacteria</taxon>
        <taxon>Pseudomonadati</taxon>
        <taxon>Pseudomonadota</taxon>
        <taxon>Alphaproteobacteria</taxon>
        <taxon>Hyphomicrobiales</taxon>
        <taxon>Salinarimonadaceae</taxon>
        <taxon>Salinarimonas</taxon>
    </lineage>
</organism>
<accession>A0A5B2VC91</accession>
<evidence type="ECO:0000256" key="1">
    <source>
        <dbReference type="SAM" id="MobiDB-lite"/>
    </source>
</evidence>
<dbReference type="EMBL" id="VUOA01000027">
    <property type="protein sequence ID" value="KAA2236356.1"/>
    <property type="molecule type" value="Genomic_DNA"/>
</dbReference>
<reference evidence="2 3" key="1">
    <citation type="submission" date="2019-09" db="EMBL/GenBank/DDBJ databases">
        <title>Salinarimonas rosea gen. nov., sp. nov., a new member of the a-2 subgroup of the Proteobacteria.</title>
        <authorList>
            <person name="Liu J."/>
        </authorList>
    </citation>
    <scope>NUCLEOTIDE SEQUENCE [LARGE SCALE GENOMIC DNA]</scope>
    <source>
        <strain evidence="2 3">BN140002</strain>
    </source>
</reference>
<dbReference type="OrthoDB" id="8019773at2"/>
<name>A0A5B2VC91_9HYPH</name>
<sequence length="109" mass="11411">MSDATVVPFRSRQPAIAPHRHPRYLMDQVYASGSMPIPADDRQNKIVAALLQGMGLVLIDEIQPDGSAVRLGPGEARVTKARGPWRVVKPETGAGAEGEPDGAAAGATA</sequence>
<proteinExistence type="predicted"/>
<protein>
    <submittedName>
        <fullName evidence="2">Uncharacterized protein</fullName>
    </submittedName>
</protein>
<comment type="caution">
    <text evidence="2">The sequence shown here is derived from an EMBL/GenBank/DDBJ whole genome shotgun (WGS) entry which is preliminary data.</text>
</comment>
<gene>
    <name evidence="2" type="ORF">F0L46_14525</name>
</gene>
<dbReference type="AlphaFoldDB" id="A0A5B2VC91"/>
<feature type="region of interest" description="Disordered" evidence="1">
    <location>
        <begin position="89"/>
        <end position="109"/>
    </location>
</feature>
<reference evidence="2 3" key="2">
    <citation type="submission" date="2019-09" db="EMBL/GenBank/DDBJ databases">
        <authorList>
            <person name="Jin C."/>
        </authorList>
    </citation>
    <scope>NUCLEOTIDE SEQUENCE [LARGE SCALE GENOMIC DNA]</scope>
    <source>
        <strain evidence="2 3">BN140002</strain>
    </source>
</reference>
<evidence type="ECO:0000313" key="2">
    <source>
        <dbReference type="EMBL" id="KAA2236356.1"/>
    </source>
</evidence>
<dbReference type="Proteomes" id="UP000323142">
    <property type="component" value="Unassembled WGS sequence"/>
</dbReference>
<dbReference type="RefSeq" id="WP_149818750.1">
    <property type="nucleotide sequence ID" value="NZ_VUOA01000027.1"/>
</dbReference>
<evidence type="ECO:0000313" key="3">
    <source>
        <dbReference type="Proteomes" id="UP000323142"/>
    </source>
</evidence>